<dbReference type="Gramene" id="Pp3c16_2680V3.2">
    <property type="protein sequence ID" value="Pp3c16_2680V3.2"/>
    <property type="gene ID" value="Pp3c16_2680"/>
</dbReference>
<feature type="region of interest" description="Disordered" evidence="1">
    <location>
        <begin position="52"/>
        <end position="84"/>
    </location>
</feature>
<proteinExistence type="predicted"/>
<name>A0A7I4B4Y5_PHYPA</name>
<evidence type="ECO:0000313" key="2">
    <source>
        <dbReference type="EnsemblPlants" id="Pp3c16_2680V3.2"/>
    </source>
</evidence>
<feature type="compositionally biased region" description="Basic and acidic residues" evidence="1">
    <location>
        <begin position="65"/>
        <end position="77"/>
    </location>
</feature>
<accession>A0A7I4B4Y5</accession>
<evidence type="ECO:0000313" key="3">
    <source>
        <dbReference type="Proteomes" id="UP000006727"/>
    </source>
</evidence>
<reference evidence="2 3" key="1">
    <citation type="journal article" date="2008" name="Science">
        <title>The Physcomitrella genome reveals evolutionary insights into the conquest of land by plants.</title>
        <authorList>
            <person name="Rensing S."/>
            <person name="Lang D."/>
            <person name="Zimmer A."/>
            <person name="Terry A."/>
            <person name="Salamov A."/>
            <person name="Shapiro H."/>
            <person name="Nishiyama T."/>
            <person name="Perroud P.-F."/>
            <person name="Lindquist E."/>
            <person name="Kamisugi Y."/>
            <person name="Tanahashi T."/>
            <person name="Sakakibara K."/>
            <person name="Fujita T."/>
            <person name="Oishi K."/>
            <person name="Shin-I T."/>
            <person name="Kuroki Y."/>
            <person name="Toyoda A."/>
            <person name="Suzuki Y."/>
            <person name="Hashimoto A."/>
            <person name="Yamaguchi K."/>
            <person name="Sugano A."/>
            <person name="Kohara Y."/>
            <person name="Fujiyama A."/>
            <person name="Anterola A."/>
            <person name="Aoki S."/>
            <person name="Ashton N."/>
            <person name="Barbazuk W.B."/>
            <person name="Barker E."/>
            <person name="Bennetzen J."/>
            <person name="Bezanilla M."/>
            <person name="Blankenship R."/>
            <person name="Cho S.H."/>
            <person name="Dutcher S."/>
            <person name="Estelle M."/>
            <person name="Fawcett J.A."/>
            <person name="Gundlach H."/>
            <person name="Hanada K."/>
            <person name="Heyl A."/>
            <person name="Hicks K.A."/>
            <person name="Hugh J."/>
            <person name="Lohr M."/>
            <person name="Mayer K."/>
            <person name="Melkozernov A."/>
            <person name="Murata T."/>
            <person name="Nelson D."/>
            <person name="Pils B."/>
            <person name="Prigge M."/>
            <person name="Reiss B."/>
            <person name="Renner T."/>
            <person name="Rombauts S."/>
            <person name="Rushton P."/>
            <person name="Sanderfoot A."/>
            <person name="Schween G."/>
            <person name="Shiu S.-H."/>
            <person name="Stueber K."/>
            <person name="Theodoulou F.L."/>
            <person name="Tu H."/>
            <person name="Van de Peer Y."/>
            <person name="Verrier P.J."/>
            <person name="Waters E."/>
            <person name="Wood A."/>
            <person name="Yang L."/>
            <person name="Cove D."/>
            <person name="Cuming A."/>
            <person name="Hasebe M."/>
            <person name="Lucas S."/>
            <person name="Mishler D.B."/>
            <person name="Reski R."/>
            <person name="Grigoriev I."/>
            <person name="Quatrano R.S."/>
            <person name="Boore J.L."/>
        </authorList>
    </citation>
    <scope>NUCLEOTIDE SEQUENCE [LARGE SCALE GENOMIC DNA]</scope>
    <source>
        <strain evidence="2 3">cv. Gransden 2004</strain>
    </source>
</reference>
<evidence type="ECO:0000256" key="1">
    <source>
        <dbReference type="SAM" id="MobiDB-lite"/>
    </source>
</evidence>
<sequence>MVSVAAISSFNQVYLLEFIQGGGLRQNFGLMARREAVLYPCRAAWQEQRLMQTGKAAQEASGEANEARSNGRDETQRCPRPTTPHVHTSWDPFFVVTRLGIAV</sequence>
<reference evidence="2" key="3">
    <citation type="submission" date="2020-12" db="UniProtKB">
        <authorList>
            <consortium name="EnsemblPlants"/>
        </authorList>
    </citation>
    <scope>IDENTIFICATION</scope>
</reference>
<dbReference type="EnsemblPlants" id="Pp3c16_2680V3.2">
    <property type="protein sequence ID" value="Pp3c16_2680V3.2"/>
    <property type="gene ID" value="Pp3c16_2680"/>
</dbReference>
<keyword evidence="3" id="KW-1185">Reference proteome</keyword>
<protein>
    <submittedName>
        <fullName evidence="2">Uncharacterized protein</fullName>
    </submittedName>
</protein>
<organism evidence="2 3">
    <name type="scientific">Physcomitrium patens</name>
    <name type="common">Spreading-leaved earth moss</name>
    <name type="synonym">Physcomitrella patens</name>
    <dbReference type="NCBI Taxonomy" id="3218"/>
    <lineage>
        <taxon>Eukaryota</taxon>
        <taxon>Viridiplantae</taxon>
        <taxon>Streptophyta</taxon>
        <taxon>Embryophyta</taxon>
        <taxon>Bryophyta</taxon>
        <taxon>Bryophytina</taxon>
        <taxon>Bryopsida</taxon>
        <taxon>Funariidae</taxon>
        <taxon>Funariales</taxon>
        <taxon>Funariaceae</taxon>
        <taxon>Physcomitrium</taxon>
    </lineage>
</organism>
<dbReference type="EMBL" id="ABEU02000016">
    <property type="status" value="NOT_ANNOTATED_CDS"/>
    <property type="molecule type" value="Genomic_DNA"/>
</dbReference>
<reference evidence="2 3" key="2">
    <citation type="journal article" date="2018" name="Plant J.">
        <title>The Physcomitrella patens chromosome-scale assembly reveals moss genome structure and evolution.</title>
        <authorList>
            <person name="Lang D."/>
            <person name="Ullrich K.K."/>
            <person name="Murat F."/>
            <person name="Fuchs J."/>
            <person name="Jenkins J."/>
            <person name="Haas F.B."/>
            <person name="Piednoel M."/>
            <person name="Gundlach H."/>
            <person name="Van Bel M."/>
            <person name="Meyberg R."/>
            <person name="Vives C."/>
            <person name="Morata J."/>
            <person name="Symeonidi A."/>
            <person name="Hiss M."/>
            <person name="Muchero W."/>
            <person name="Kamisugi Y."/>
            <person name="Saleh O."/>
            <person name="Blanc G."/>
            <person name="Decker E.L."/>
            <person name="van Gessel N."/>
            <person name="Grimwood J."/>
            <person name="Hayes R.D."/>
            <person name="Graham S.W."/>
            <person name="Gunter L.E."/>
            <person name="McDaniel S.F."/>
            <person name="Hoernstein S.N.W."/>
            <person name="Larsson A."/>
            <person name="Li F.W."/>
            <person name="Perroud P.F."/>
            <person name="Phillips J."/>
            <person name="Ranjan P."/>
            <person name="Rokshar D.S."/>
            <person name="Rothfels C.J."/>
            <person name="Schneider L."/>
            <person name="Shu S."/>
            <person name="Stevenson D.W."/>
            <person name="Thummler F."/>
            <person name="Tillich M."/>
            <person name="Villarreal Aguilar J.C."/>
            <person name="Widiez T."/>
            <person name="Wong G.K."/>
            <person name="Wymore A."/>
            <person name="Zhang Y."/>
            <person name="Zimmer A.D."/>
            <person name="Quatrano R.S."/>
            <person name="Mayer K.F.X."/>
            <person name="Goodstein D."/>
            <person name="Casacuberta J.M."/>
            <person name="Vandepoele K."/>
            <person name="Reski R."/>
            <person name="Cuming A.C."/>
            <person name="Tuskan G.A."/>
            <person name="Maumus F."/>
            <person name="Salse J."/>
            <person name="Schmutz J."/>
            <person name="Rensing S.A."/>
        </authorList>
    </citation>
    <scope>NUCLEOTIDE SEQUENCE [LARGE SCALE GENOMIC DNA]</scope>
    <source>
        <strain evidence="2 3">cv. Gransden 2004</strain>
    </source>
</reference>
<dbReference type="AlphaFoldDB" id="A0A7I4B4Y5"/>
<dbReference type="Proteomes" id="UP000006727">
    <property type="component" value="Chromosome 16"/>
</dbReference>